<sequence>MSNDYAAVLTTINAAVLLVGTVQYTGLMRRVGDRVFTTKRQQTEAKRQLIEQQRGGIDPSAEALLQLRNERRELRKRTLPNLVASLVWSATCLLMITNQMQVLAWLGTAQSGAAATLARRSFLVTLIGVSVLVAEPLARDAYRLWRGLWKGSRGYRTQYTRHERRRLQRQIRTAILSQPEPATAPTPPRPDTQPAPSPMTDQVADQHLA</sequence>
<evidence type="ECO:0000313" key="3">
    <source>
        <dbReference type="EMBL" id="MEU9576392.1"/>
    </source>
</evidence>
<name>A0ABV3EJP3_9ACTN</name>
<keyword evidence="2" id="KW-0472">Membrane</keyword>
<feature type="compositionally biased region" description="Pro residues" evidence="1">
    <location>
        <begin position="182"/>
        <end position="197"/>
    </location>
</feature>
<dbReference type="Proteomes" id="UP001551584">
    <property type="component" value="Unassembled WGS sequence"/>
</dbReference>
<reference evidence="3 4" key="1">
    <citation type="submission" date="2024-06" db="EMBL/GenBank/DDBJ databases">
        <title>The Natural Products Discovery Center: Release of the First 8490 Sequenced Strains for Exploring Actinobacteria Biosynthetic Diversity.</title>
        <authorList>
            <person name="Kalkreuter E."/>
            <person name="Kautsar S.A."/>
            <person name="Yang D."/>
            <person name="Bader C.D."/>
            <person name="Teijaro C.N."/>
            <person name="Fluegel L."/>
            <person name="Davis C.M."/>
            <person name="Simpson J.R."/>
            <person name="Lauterbach L."/>
            <person name="Steele A.D."/>
            <person name="Gui C."/>
            <person name="Meng S."/>
            <person name="Li G."/>
            <person name="Viehrig K."/>
            <person name="Ye F."/>
            <person name="Su P."/>
            <person name="Kiefer A.F."/>
            <person name="Nichols A."/>
            <person name="Cepeda A.J."/>
            <person name="Yan W."/>
            <person name="Fan B."/>
            <person name="Jiang Y."/>
            <person name="Adhikari A."/>
            <person name="Zheng C.-J."/>
            <person name="Schuster L."/>
            <person name="Cowan T.M."/>
            <person name="Smanski M.J."/>
            <person name="Chevrette M.G."/>
            <person name="De Carvalho L.P.S."/>
            <person name="Shen B."/>
        </authorList>
    </citation>
    <scope>NUCLEOTIDE SEQUENCE [LARGE SCALE GENOMIC DNA]</scope>
    <source>
        <strain evidence="3 4">NPDC048117</strain>
    </source>
</reference>
<keyword evidence="4" id="KW-1185">Reference proteome</keyword>
<feature type="region of interest" description="Disordered" evidence="1">
    <location>
        <begin position="175"/>
        <end position="209"/>
    </location>
</feature>
<evidence type="ECO:0000256" key="1">
    <source>
        <dbReference type="SAM" id="MobiDB-lite"/>
    </source>
</evidence>
<feature type="transmembrane region" description="Helical" evidence="2">
    <location>
        <begin position="6"/>
        <end position="27"/>
    </location>
</feature>
<gene>
    <name evidence="3" type="ORF">AB0D95_03730</name>
</gene>
<proteinExistence type="predicted"/>
<evidence type="ECO:0008006" key="5">
    <source>
        <dbReference type="Google" id="ProtNLM"/>
    </source>
</evidence>
<dbReference type="EMBL" id="JBEZNA010000005">
    <property type="protein sequence ID" value="MEU9576392.1"/>
    <property type="molecule type" value="Genomic_DNA"/>
</dbReference>
<comment type="caution">
    <text evidence="3">The sequence shown here is derived from an EMBL/GenBank/DDBJ whole genome shotgun (WGS) entry which is preliminary data.</text>
</comment>
<dbReference type="RefSeq" id="WP_359268595.1">
    <property type="nucleotide sequence ID" value="NZ_JBEZNA010000005.1"/>
</dbReference>
<keyword evidence="2" id="KW-0812">Transmembrane</keyword>
<protein>
    <recommendedName>
        <fullName evidence="5">DUF106 domain-containing protein</fullName>
    </recommendedName>
</protein>
<organism evidence="3 4">
    <name type="scientific">Streptomyces chilikensis</name>
    <dbReference type="NCBI Taxonomy" id="1194079"/>
    <lineage>
        <taxon>Bacteria</taxon>
        <taxon>Bacillati</taxon>
        <taxon>Actinomycetota</taxon>
        <taxon>Actinomycetes</taxon>
        <taxon>Kitasatosporales</taxon>
        <taxon>Streptomycetaceae</taxon>
        <taxon>Streptomyces</taxon>
    </lineage>
</organism>
<keyword evidence="2" id="KW-1133">Transmembrane helix</keyword>
<feature type="transmembrane region" description="Helical" evidence="2">
    <location>
        <begin position="117"/>
        <end position="138"/>
    </location>
</feature>
<feature type="transmembrane region" description="Helical" evidence="2">
    <location>
        <begin position="78"/>
        <end position="97"/>
    </location>
</feature>
<accession>A0ABV3EJP3</accession>
<evidence type="ECO:0000256" key="2">
    <source>
        <dbReference type="SAM" id="Phobius"/>
    </source>
</evidence>
<evidence type="ECO:0000313" key="4">
    <source>
        <dbReference type="Proteomes" id="UP001551584"/>
    </source>
</evidence>